<dbReference type="InterPro" id="IPR036527">
    <property type="entry name" value="SCP2_sterol-bd_dom_sf"/>
</dbReference>
<comment type="caution">
    <text evidence="2">The sequence shown here is derived from an EMBL/GenBank/DDBJ whole genome shotgun (WGS) entry which is preliminary data.</text>
</comment>
<name>A0ABP7XZI4_9ACTN</name>
<evidence type="ECO:0000259" key="1">
    <source>
        <dbReference type="Pfam" id="PF02036"/>
    </source>
</evidence>
<feature type="domain" description="SCP2" evidence="1">
    <location>
        <begin position="66"/>
        <end position="160"/>
    </location>
</feature>
<accession>A0ABP7XZI4</accession>
<keyword evidence="3" id="KW-1185">Reference proteome</keyword>
<reference evidence="3" key="1">
    <citation type="journal article" date="2019" name="Int. J. Syst. Evol. Microbiol.">
        <title>The Global Catalogue of Microorganisms (GCM) 10K type strain sequencing project: providing services to taxonomists for standard genome sequencing and annotation.</title>
        <authorList>
            <consortium name="The Broad Institute Genomics Platform"/>
            <consortium name="The Broad Institute Genome Sequencing Center for Infectious Disease"/>
            <person name="Wu L."/>
            <person name="Ma J."/>
        </authorList>
    </citation>
    <scope>NUCLEOTIDE SEQUENCE [LARGE SCALE GENOMIC DNA]</scope>
    <source>
        <strain evidence="3">JCM 16703</strain>
    </source>
</reference>
<evidence type="ECO:0000313" key="2">
    <source>
        <dbReference type="EMBL" id="GAA4128417.1"/>
    </source>
</evidence>
<dbReference type="PANTHER" id="PTHR10094:SF25">
    <property type="entry name" value="SCP2 STEROL-BINDING DOMAIN-CONTAINING PROTEIN 1"/>
    <property type="match status" value="1"/>
</dbReference>
<proteinExistence type="predicted"/>
<dbReference type="EMBL" id="BAAAZH010000032">
    <property type="protein sequence ID" value="GAA4128417.1"/>
    <property type="molecule type" value="Genomic_DNA"/>
</dbReference>
<dbReference type="Gene3D" id="3.30.1050.10">
    <property type="entry name" value="SCP2 sterol-binding domain"/>
    <property type="match status" value="2"/>
</dbReference>
<feature type="domain" description="SCP2" evidence="1">
    <location>
        <begin position="215"/>
        <end position="312"/>
    </location>
</feature>
<dbReference type="PANTHER" id="PTHR10094">
    <property type="entry name" value="STEROL CARRIER PROTEIN 2 SCP-2 FAMILY PROTEIN"/>
    <property type="match status" value="1"/>
</dbReference>
<sequence length="317" mass="34163">MTQITLEPLRTADARETRAFLADLPAELLVEAVRATSDADLRAIIDRDEIRGTAVEGVLSRLHEYALLEKLTELVGTVRFDLVSGGRVGERHGLVLDHGALKVLPDLPASEPVDVVLRTTILGFVRLISGEANAGLDYLAGRLEIEGDAMLALALGGIFKVPGTDLVAVDPTALDPVDVATCLKGVPIEHLRGVMAGGFRPVVLDEIFRRLPDFVSYRRASRVDLTIGFRLLGAGSGEIERFVVRVWRGECVVLAGAEAEAVERRDATITCEGYEFLRLATGHLSAITGVLRGQLKVKGDRAKALQFASVLDIPSAR</sequence>
<dbReference type="SUPFAM" id="SSF55718">
    <property type="entry name" value="SCP-like"/>
    <property type="match status" value="2"/>
</dbReference>
<dbReference type="Proteomes" id="UP001501495">
    <property type="component" value="Unassembled WGS sequence"/>
</dbReference>
<gene>
    <name evidence="2" type="ORF">GCM10022215_39890</name>
</gene>
<organism evidence="2 3">
    <name type="scientific">Nocardioides fonticola</name>
    <dbReference type="NCBI Taxonomy" id="450363"/>
    <lineage>
        <taxon>Bacteria</taxon>
        <taxon>Bacillati</taxon>
        <taxon>Actinomycetota</taxon>
        <taxon>Actinomycetes</taxon>
        <taxon>Propionibacteriales</taxon>
        <taxon>Nocardioidaceae</taxon>
        <taxon>Nocardioides</taxon>
    </lineage>
</organism>
<dbReference type="RefSeq" id="WP_344735266.1">
    <property type="nucleotide sequence ID" value="NZ_BAAAZH010000032.1"/>
</dbReference>
<dbReference type="Pfam" id="PF02036">
    <property type="entry name" value="SCP2"/>
    <property type="match status" value="2"/>
</dbReference>
<dbReference type="InterPro" id="IPR003033">
    <property type="entry name" value="SCP2_sterol-bd_dom"/>
</dbReference>
<protein>
    <recommendedName>
        <fullName evidence="1">SCP2 domain-containing protein</fullName>
    </recommendedName>
</protein>
<evidence type="ECO:0000313" key="3">
    <source>
        <dbReference type="Proteomes" id="UP001501495"/>
    </source>
</evidence>